<proteinExistence type="predicted"/>
<dbReference type="KEGG" id="sphe:GFH32_14745"/>
<keyword evidence="1" id="KW-0413">Isomerase</keyword>
<evidence type="ECO:0000313" key="2">
    <source>
        <dbReference type="Proteomes" id="UP000326921"/>
    </source>
</evidence>
<dbReference type="Proteomes" id="UP000326921">
    <property type="component" value="Chromosome"/>
</dbReference>
<sequence>MVELEFFYPRWGAEHIAWPDFLDVVESEGYRGIEWYPYGEKNKNNYQEMLQSLSDRQLDYTIVYAVFGEIKDFAHYLELLESQLTELASLGNFGLAPRFISAQVGREFYSTEQILACLEICANVEQKTGIAIYQETHRNKWTYGIHRIPKIRELFPSLKLTLDVSHWYCVSESFLEDQQDLLSSLLVDVRHVHTRVGHTQGSQISDVTNPLFENIVKTHLAVWQQYINTQIQLGRTKLTFTTEFGPAPYLISSGDRDLDYQEQWRQNLWIKKYLLDHLKTI</sequence>
<accession>A0A5Q0QHZ9</accession>
<gene>
    <name evidence="1" type="ORF">GFH32_14745</name>
</gene>
<name>A0A5Q0QHZ9_9SPHI</name>
<dbReference type="Gene3D" id="3.20.20.150">
    <property type="entry name" value="Divalent-metal-dependent TIM barrel enzymes"/>
    <property type="match status" value="1"/>
</dbReference>
<dbReference type="InterPro" id="IPR036237">
    <property type="entry name" value="Xyl_isomerase-like_sf"/>
</dbReference>
<dbReference type="RefSeq" id="WP_153512328.1">
    <property type="nucleotide sequence ID" value="NZ_CP045652.1"/>
</dbReference>
<protein>
    <submittedName>
        <fullName evidence="1">Sugar phosphate isomerase/epimerase</fullName>
    </submittedName>
</protein>
<evidence type="ECO:0000313" key="1">
    <source>
        <dbReference type="EMBL" id="QGA27492.1"/>
    </source>
</evidence>
<organism evidence="1 2">
    <name type="scientific">Sphingobacterium zhuxiongii</name>
    <dbReference type="NCBI Taxonomy" id="2662364"/>
    <lineage>
        <taxon>Bacteria</taxon>
        <taxon>Pseudomonadati</taxon>
        <taxon>Bacteroidota</taxon>
        <taxon>Sphingobacteriia</taxon>
        <taxon>Sphingobacteriales</taxon>
        <taxon>Sphingobacteriaceae</taxon>
        <taxon>Sphingobacterium</taxon>
    </lineage>
</organism>
<dbReference type="GO" id="GO:0016853">
    <property type="term" value="F:isomerase activity"/>
    <property type="evidence" value="ECO:0007669"/>
    <property type="project" value="UniProtKB-KW"/>
</dbReference>
<dbReference type="EMBL" id="CP045652">
    <property type="protein sequence ID" value="QGA27492.1"/>
    <property type="molecule type" value="Genomic_DNA"/>
</dbReference>
<reference evidence="1 2" key="1">
    <citation type="submission" date="2019-10" db="EMBL/GenBank/DDBJ databases">
        <authorList>
            <person name="Dong K."/>
        </authorList>
    </citation>
    <scope>NUCLEOTIDE SEQUENCE [LARGE SCALE GENOMIC DNA]</scope>
    <source>
        <strain evidence="2">dk4302</strain>
    </source>
</reference>
<dbReference type="AlphaFoldDB" id="A0A5Q0QHZ9"/>
<dbReference type="SUPFAM" id="SSF51658">
    <property type="entry name" value="Xylose isomerase-like"/>
    <property type="match status" value="1"/>
</dbReference>
<keyword evidence="2" id="KW-1185">Reference proteome</keyword>